<reference evidence="2 3" key="1">
    <citation type="submission" date="2020-01" db="EMBL/GenBank/DDBJ databases">
        <title>Identification and distribution of gene clusters putatively required for synthesis of sphingolipid metabolism inhibitors in phylogenetically diverse species of the filamentous fungus Fusarium.</title>
        <authorList>
            <person name="Kim H.-S."/>
            <person name="Busman M."/>
            <person name="Brown D.W."/>
            <person name="Divon H."/>
            <person name="Uhlig S."/>
            <person name="Proctor R.H."/>
        </authorList>
    </citation>
    <scope>NUCLEOTIDE SEQUENCE [LARGE SCALE GENOMIC DNA]</scope>
    <source>
        <strain evidence="2 3">NRRL 20459</strain>
    </source>
</reference>
<evidence type="ECO:0000313" key="2">
    <source>
        <dbReference type="EMBL" id="KAF4470141.1"/>
    </source>
</evidence>
<keyword evidence="3" id="KW-1185">Reference proteome</keyword>
<dbReference type="EMBL" id="JAADYS010000390">
    <property type="protein sequence ID" value="KAF4470141.1"/>
    <property type="molecule type" value="Genomic_DNA"/>
</dbReference>
<dbReference type="Proteomes" id="UP000554235">
    <property type="component" value="Unassembled WGS sequence"/>
</dbReference>
<evidence type="ECO:0000313" key="3">
    <source>
        <dbReference type="Proteomes" id="UP000554235"/>
    </source>
</evidence>
<evidence type="ECO:0000259" key="1">
    <source>
        <dbReference type="Pfam" id="PF20150"/>
    </source>
</evidence>
<accession>A0A8H4LJ75</accession>
<dbReference type="Pfam" id="PF20150">
    <property type="entry name" value="2EXR"/>
    <property type="match status" value="1"/>
</dbReference>
<dbReference type="PANTHER" id="PTHR35910:SF1">
    <property type="entry name" value="2EXR DOMAIN-CONTAINING PROTEIN"/>
    <property type="match status" value="1"/>
</dbReference>
<comment type="caution">
    <text evidence="2">The sequence shown here is derived from an EMBL/GenBank/DDBJ whole genome shotgun (WGS) entry which is preliminary data.</text>
</comment>
<protein>
    <recommendedName>
        <fullName evidence="1">2EXR domain-containing protein</fullName>
    </recommendedName>
</protein>
<dbReference type="AlphaFoldDB" id="A0A8H4LJ75"/>
<sequence length="321" mass="36479">MPASFHLFSRLPSELRNMIWQSAIRPKRFRAHFFQVAQMIPSWRVRLHPHQGIPRPSRGIASPAIPSAPCWTLSESSVCLIDGGLWTACKESRRVMEKEFTDDYWDQTGEVGPPGKEGYFGAWLLDNEASTPETCRFTGLNGRGRYVTMFPSQDLFILQLDSLDSLGVAHFGSMSLAWPDGPRNMALEYGPNWEAVMRHTDIDTIRQLEPVKAIVQAVLESPSVWNTWLIDMSVKRKPDEAAMPVPNSSDRWVFYAIDRRFVETPDDDTEFEAEFESMGGAGSRLFARALRLALNASIQEMQDPLRVDPEQFEFGVLCEYI</sequence>
<organism evidence="2 3">
    <name type="scientific">Fusarium albosuccineum</name>
    <dbReference type="NCBI Taxonomy" id="1237068"/>
    <lineage>
        <taxon>Eukaryota</taxon>
        <taxon>Fungi</taxon>
        <taxon>Dikarya</taxon>
        <taxon>Ascomycota</taxon>
        <taxon>Pezizomycotina</taxon>
        <taxon>Sordariomycetes</taxon>
        <taxon>Hypocreomycetidae</taxon>
        <taxon>Hypocreales</taxon>
        <taxon>Nectriaceae</taxon>
        <taxon>Fusarium</taxon>
        <taxon>Fusarium decemcellulare species complex</taxon>
    </lineage>
</organism>
<dbReference type="OrthoDB" id="3596450at2759"/>
<feature type="domain" description="2EXR" evidence="1">
    <location>
        <begin position="5"/>
        <end position="96"/>
    </location>
</feature>
<name>A0A8H4LJ75_9HYPO</name>
<dbReference type="InterPro" id="IPR045518">
    <property type="entry name" value="2EXR"/>
</dbReference>
<dbReference type="PANTHER" id="PTHR35910">
    <property type="entry name" value="2EXR DOMAIN-CONTAINING PROTEIN"/>
    <property type="match status" value="1"/>
</dbReference>
<gene>
    <name evidence="2" type="ORF">FALBO_2978</name>
</gene>
<proteinExistence type="predicted"/>